<keyword evidence="11 18" id="KW-0547">Nucleotide-binding</keyword>
<dbReference type="Gene3D" id="1.10.510.10">
    <property type="entry name" value="Transferase(Phosphotransferase) domain 1"/>
    <property type="match status" value="2"/>
</dbReference>
<dbReference type="Pfam" id="PF08515">
    <property type="entry name" value="TGF_beta_GS"/>
    <property type="match status" value="1"/>
</dbReference>
<keyword evidence="7" id="KW-0808">Transferase</keyword>
<evidence type="ECO:0000256" key="10">
    <source>
        <dbReference type="ARBA" id="ARBA00022729"/>
    </source>
</evidence>
<feature type="domain" description="GS" evidence="21">
    <location>
        <begin position="221"/>
        <end position="254"/>
    </location>
</feature>
<dbReference type="InterPro" id="IPR001245">
    <property type="entry name" value="Ser-Thr/Tyr_kinase_cat_dom"/>
</dbReference>
<protein>
    <recommendedName>
        <fullName evidence="5">receptor protein serine/threonine kinase</fullName>
        <ecNumber evidence="5">2.7.11.30</ecNumber>
    </recommendedName>
</protein>
<evidence type="ECO:0000256" key="2">
    <source>
        <dbReference type="ARBA" id="ARBA00001946"/>
    </source>
</evidence>
<dbReference type="SMART" id="SM00467">
    <property type="entry name" value="GS"/>
    <property type="match status" value="1"/>
</dbReference>
<keyword evidence="6" id="KW-0723">Serine/threonine-protein kinase</keyword>
<dbReference type="InterPro" id="IPR008271">
    <property type="entry name" value="Ser/Thr_kinase_AS"/>
</dbReference>
<dbReference type="Gene3D" id="3.30.200.20">
    <property type="entry name" value="Phosphorylase Kinase, domain 1"/>
    <property type="match status" value="1"/>
</dbReference>
<evidence type="ECO:0000313" key="23">
    <source>
        <dbReference type="Proteomes" id="UP000784294"/>
    </source>
</evidence>
<dbReference type="GO" id="GO:0005524">
    <property type="term" value="F:ATP binding"/>
    <property type="evidence" value="ECO:0007669"/>
    <property type="project" value="UniProtKB-UniRule"/>
</dbReference>
<keyword evidence="16 19" id="KW-0472">Membrane</keyword>
<dbReference type="PANTHER" id="PTHR23255">
    <property type="entry name" value="TRANSFORMING GROWTH FACTOR-BETA RECEPTOR TYPE I AND II"/>
    <property type="match status" value="1"/>
</dbReference>
<comment type="similarity">
    <text evidence="4">Belongs to the protein kinase superfamily. TKL Ser/Thr protein kinase family. TGFB receptor subfamily.</text>
</comment>
<evidence type="ECO:0000256" key="4">
    <source>
        <dbReference type="ARBA" id="ARBA00009605"/>
    </source>
</evidence>
<evidence type="ECO:0000256" key="5">
    <source>
        <dbReference type="ARBA" id="ARBA00012401"/>
    </source>
</evidence>
<dbReference type="SMART" id="SM00220">
    <property type="entry name" value="S_TKc"/>
    <property type="match status" value="1"/>
</dbReference>
<comment type="caution">
    <text evidence="22">The sequence shown here is derived from an EMBL/GenBank/DDBJ whole genome shotgun (WGS) entry which is preliminary data.</text>
</comment>
<sequence>MTERHGFSEYIKPPSIICACFPSTQCPHGSATCTSSTGCFHSLDLDDTNTLVLYEIKGCFSNDTAQVDLYCRSSMPKHRDFKCCGLGDGDFCNKNLFTIYHRALYDLKLMSIGQISLSVFLPLSVLILGLLLITFLWRHAISNRTSERTNNGIFGTCKSPSIISGICPINRFKSYQTDNFSGCLHLFRTQEDSPSNYATQTQLRAKRWANHPMDRTFTYSSRFTHSPYDFIGCTTGSGSGSGVPFLVHSTIARQVRILSCIGKGRFGEVWRANYQDEIVAVKIFSSRDEASWARETEVYNTGLLRHPNLLAYYASDMISINGCTQLWLITAYHPRGCLHNYLMANSISLIEGLRLARSAAAGLAFLHAEITGLQSKPSIAHRDIKSKNILVREDGESCLADLGLALMRSSPIPLNGNGLASWTSHLCTGANASSGGLMGGLVFDGTATANSAPSTQGPPPAGPRVGTKRYMAPELLAPRSAASTSQNSHVKDVRSICTDVNKPVQRQCQTNNSEMAERDEDIEDDNDGYALNVAAVMTNPTVPTAIDNTRRGQLWATAREIILPTRTHSYHLPFEVYQAADVYAMALVFWEIARRTKGGSSDATQTEEYQCELMHLWYQAASKIDTFSITTGMNMPHQLKLPFITNPFFFLTDQIPFWNVVPPDPTFAQMRRIVAPCDVKPSPAHYPRPNPPSSENEPNMLQFTHACSAMEQEKSFTPRLPALTTAACHNDISRPPISFRWLSDPILARFAQLIQECWHEDWRSRLPALRIRKTLANLERQASHTDPVDLDTAVDIGSANLGNVMLPIIDSRIVGDTFYRTASLPKGLMTNSDLSI</sequence>
<evidence type="ECO:0000313" key="22">
    <source>
        <dbReference type="EMBL" id="VEL32807.1"/>
    </source>
</evidence>
<proteinExistence type="inferred from homology"/>
<evidence type="ECO:0000259" key="21">
    <source>
        <dbReference type="PROSITE" id="PS51256"/>
    </source>
</evidence>
<accession>A0A448XBJ3</accession>
<evidence type="ECO:0000256" key="9">
    <source>
        <dbReference type="ARBA" id="ARBA00022723"/>
    </source>
</evidence>
<comment type="subcellular location">
    <subcellularLocation>
        <location evidence="3">Membrane</location>
        <topology evidence="3">Single-pass type I membrane protein</topology>
    </subcellularLocation>
</comment>
<name>A0A448XBJ3_9PLAT</name>
<dbReference type="PROSITE" id="PS00108">
    <property type="entry name" value="PROTEIN_KINASE_ST"/>
    <property type="match status" value="1"/>
</dbReference>
<dbReference type="GO" id="GO:0005886">
    <property type="term" value="C:plasma membrane"/>
    <property type="evidence" value="ECO:0007669"/>
    <property type="project" value="TreeGrafter"/>
</dbReference>
<evidence type="ECO:0000256" key="6">
    <source>
        <dbReference type="ARBA" id="ARBA00022527"/>
    </source>
</evidence>
<keyword evidence="12" id="KW-0418">Kinase</keyword>
<evidence type="ECO:0000256" key="8">
    <source>
        <dbReference type="ARBA" id="ARBA00022692"/>
    </source>
</evidence>
<dbReference type="AlphaFoldDB" id="A0A448XBJ3"/>
<dbReference type="GO" id="GO:0004675">
    <property type="term" value="F:transmembrane receptor protein serine/threonine kinase activity"/>
    <property type="evidence" value="ECO:0007669"/>
    <property type="project" value="UniProtKB-EC"/>
</dbReference>
<evidence type="ECO:0000256" key="11">
    <source>
        <dbReference type="ARBA" id="ARBA00022741"/>
    </source>
</evidence>
<dbReference type="InterPro" id="IPR011009">
    <property type="entry name" value="Kinase-like_dom_sf"/>
</dbReference>
<dbReference type="GO" id="GO:0071363">
    <property type="term" value="P:cellular response to growth factor stimulus"/>
    <property type="evidence" value="ECO:0007669"/>
    <property type="project" value="TreeGrafter"/>
</dbReference>
<comment type="cofactor">
    <cofactor evidence="1">
        <name>Mn(2+)</name>
        <dbReference type="ChEBI" id="CHEBI:29035"/>
    </cofactor>
</comment>
<keyword evidence="13 18" id="KW-0067">ATP-binding</keyword>
<evidence type="ECO:0000256" key="3">
    <source>
        <dbReference type="ARBA" id="ARBA00004479"/>
    </source>
</evidence>
<dbReference type="InterPro" id="IPR003605">
    <property type="entry name" value="GS_dom"/>
</dbReference>
<dbReference type="Gene3D" id="2.10.60.10">
    <property type="entry name" value="CD59"/>
    <property type="match status" value="1"/>
</dbReference>
<dbReference type="PROSITE" id="PS00107">
    <property type="entry name" value="PROTEIN_KINASE_ATP"/>
    <property type="match status" value="1"/>
</dbReference>
<evidence type="ECO:0000256" key="12">
    <source>
        <dbReference type="ARBA" id="ARBA00022777"/>
    </source>
</evidence>
<comment type="cofactor">
    <cofactor evidence="2">
        <name>Mg(2+)</name>
        <dbReference type="ChEBI" id="CHEBI:18420"/>
    </cofactor>
</comment>
<feature type="transmembrane region" description="Helical" evidence="19">
    <location>
        <begin position="117"/>
        <end position="137"/>
    </location>
</feature>
<keyword evidence="15 19" id="KW-1133">Transmembrane helix</keyword>
<keyword evidence="17" id="KW-0675">Receptor</keyword>
<organism evidence="22 23">
    <name type="scientific">Protopolystoma xenopodis</name>
    <dbReference type="NCBI Taxonomy" id="117903"/>
    <lineage>
        <taxon>Eukaryota</taxon>
        <taxon>Metazoa</taxon>
        <taxon>Spiralia</taxon>
        <taxon>Lophotrochozoa</taxon>
        <taxon>Platyhelminthes</taxon>
        <taxon>Monogenea</taxon>
        <taxon>Polyopisthocotylea</taxon>
        <taxon>Polystomatidea</taxon>
        <taxon>Polystomatidae</taxon>
        <taxon>Protopolystoma</taxon>
    </lineage>
</organism>
<evidence type="ECO:0000256" key="14">
    <source>
        <dbReference type="ARBA" id="ARBA00022842"/>
    </source>
</evidence>
<evidence type="ECO:0000256" key="7">
    <source>
        <dbReference type="ARBA" id="ARBA00022679"/>
    </source>
</evidence>
<evidence type="ECO:0000256" key="1">
    <source>
        <dbReference type="ARBA" id="ARBA00001936"/>
    </source>
</evidence>
<gene>
    <name evidence="22" type="ORF">PXEA_LOCUS26247</name>
</gene>
<dbReference type="OrthoDB" id="69842at2759"/>
<dbReference type="PANTHER" id="PTHR23255:SF72">
    <property type="entry name" value="RECEPTOR PROTEIN SERINE_THREONINE KINASE"/>
    <property type="match status" value="1"/>
</dbReference>
<keyword evidence="9" id="KW-0479">Metal-binding</keyword>
<dbReference type="InterPro" id="IPR045860">
    <property type="entry name" value="Snake_toxin-like_sf"/>
</dbReference>
<feature type="binding site" evidence="18">
    <location>
        <position position="282"/>
    </location>
    <ligand>
        <name>ATP</name>
        <dbReference type="ChEBI" id="CHEBI:30616"/>
    </ligand>
</feature>
<evidence type="ECO:0000256" key="19">
    <source>
        <dbReference type="SAM" id="Phobius"/>
    </source>
</evidence>
<evidence type="ECO:0000256" key="15">
    <source>
        <dbReference type="ARBA" id="ARBA00022989"/>
    </source>
</evidence>
<dbReference type="InterPro" id="IPR000719">
    <property type="entry name" value="Prot_kinase_dom"/>
</dbReference>
<dbReference type="EC" id="2.7.11.30" evidence="5"/>
<reference evidence="22" key="1">
    <citation type="submission" date="2018-11" db="EMBL/GenBank/DDBJ databases">
        <authorList>
            <consortium name="Pathogen Informatics"/>
        </authorList>
    </citation>
    <scope>NUCLEOTIDE SEQUENCE</scope>
</reference>
<dbReference type="InterPro" id="IPR000472">
    <property type="entry name" value="Activin_recp"/>
</dbReference>
<dbReference type="PROSITE" id="PS50011">
    <property type="entry name" value="PROTEIN_KINASE_DOM"/>
    <property type="match status" value="1"/>
</dbReference>
<dbReference type="InterPro" id="IPR000333">
    <property type="entry name" value="TGFB_receptor"/>
</dbReference>
<keyword evidence="8 19" id="KW-0812">Transmembrane</keyword>
<evidence type="ECO:0000256" key="17">
    <source>
        <dbReference type="ARBA" id="ARBA00023170"/>
    </source>
</evidence>
<evidence type="ECO:0000256" key="18">
    <source>
        <dbReference type="PROSITE-ProRule" id="PRU10141"/>
    </source>
</evidence>
<dbReference type="Pfam" id="PF01064">
    <property type="entry name" value="Activin_recp"/>
    <property type="match status" value="1"/>
</dbReference>
<dbReference type="EMBL" id="CAAALY010244698">
    <property type="protein sequence ID" value="VEL32807.1"/>
    <property type="molecule type" value="Genomic_DNA"/>
</dbReference>
<evidence type="ECO:0000256" key="13">
    <source>
        <dbReference type="ARBA" id="ARBA00022840"/>
    </source>
</evidence>
<dbReference type="SUPFAM" id="SSF56112">
    <property type="entry name" value="Protein kinase-like (PK-like)"/>
    <property type="match status" value="1"/>
</dbReference>
<dbReference type="Proteomes" id="UP000784294">
    <property type="component" value="Unassembled WGS sequence"/>
</dbReference>
<dbReference type="Pfam" id="PF07714">
    <property type="entry name" value="PK_Tyr_Ser-Thr"/>
    <property type="match status" value="1"/>
</dbReference>
<dbReference type="PROSITE" id="PS51256">
    <property type="entry name" value="GS"/>
    <property type="match status" value="1"/>
</dbReference>
<keyword evidence="14" id="KW-0460">Magnesium</keyword>
<feature type="domain" description="Protein kinase" evidence="20">
    <location>
        <begin position="255"/>
        <end position="556"/>
    </location>
</feature>
<evidence type="ECO:0000259" key="20">
    <source>
        <dbReference type="PROSITE" id="PS50011"/>
    </source>
</evidence>
<dbReference type="InterPro" id="IPR017441">
    <property type="entry name" value="Protein_kinase_ATP_BS"/>
</dbReference>
<dbReference type="CDD" id="cd23586">
    <property type="entry name" value="TFP_LU_ECD_sma6"/>
    <property type="match status" value="1"/>
</dbReference>
<keyword evidence="10" id="KW-0732">Signal</keyword>
<evidence type="ECO:0000256" key="16">
    <source>
        <dbReference type="ARBA" id="ARBA00023136"/>
    </source>
</evidence>
<dbReference type="GO" id="GO:0043235">
    <property type="term" value="C:receptor complex"/>
    <property type="evidence" value="ECO:0007669"/>
    <property type="project" value="TreeGrafter"/>
</dbReference>
<keyword evidence="23" id="KW-1185">Reference proteome</keyword>